<proteinExistence type="predicted"/>
<feature type="compositionally biased region" description="Pro residues" evidence="5">
    <location>
        <begin position="417"/>
        <end position="427"/>
    </location>
</feature>
<dbReference type="AlphaFoldDB" id="A0A6P1T4J2"/>
<evidence type="ECO:0000256" key="5">
    <source>
        <dbReference type="SAM" id="MobiDB-lite"/>
    </source>
</evidence>
<evidence type="ECO:0000256" key="4">
    <source>
        <dbReference type="ARBA" id="ARBA00023136"/>
    </source>
</evidence>
<dbReference type="Pfam" id="PF04932">
    <property type="entry name" value="Wzy_C"/>
    <property type="match status" value="1"/>
</dbReference>
<dbReference type="InterPro" id="IPR051533">
    <property type="entry name" value="WaaL-like"/>
</dbReference>
<protein>
    <recommendedName>
        <fullName evidence="7">O-antigen ligase-related domain-containing protein</fullName>
    </recommendedName>
</protein>
<comment type="subcellular location">
    <subcellularLocation>
        <location evidence="1">Membrane</location>
        <topology evidence="1">Multi-pass membrane protein</topology>
    </subcellularLocation>
</comment>
<keyword evidence="4 6" id="KW-0472">Membrane</keyword>
<evidence type="ECO:0000259" key="7">
    <source>
        <dbReference type="Pfam" id="PF04932"/>
    </source>
</evidence>
<feature type="transmembrane region" description="Helical" evidence="6">
    <location>
        <begin position="86"/>
        <end position="104"/>
    </location>
</feature>
<dbReference type="Proteomes" id="UP000464495">
    <property type="component" value="Chromosome"/>
</dbReference>
<dbReference type="PANTHER" id="PTHR37422">
    <property type="entry name" value="TEICHURONIC ACID BIOSYNTHESIS PROTEIN TUAE"/>
    <property type="match status" value="1"/>
</dbReference>
<evidence type="ECO:0000256" key="1">
    <source>
        <dbReference type="ARBA" id="ARBA00004141"/>
    </source>
</evidence>
<keyword evidence="2 6" id="KW-0812">Transmembrane</keyword>
<reference evidence="8 9" key="1">
    <citation type="submission" date="2019-12" db="EMBL/GenBank/DDBJ databases">
        <title>Complete genome sequence of Algicella marina strain 9Alg 56(T) isolated from the red alga Tichocarpus crinitus.</title>
        <authorList>
            <person name="Kim S.-G."/>
            <person name="Nedashkovskaya O.I."/>
        </authorList>
    </citation>
    <scope>NUCLEOTIDE SEQUENCE [LARGE SCALE GENOMIC DNA]</scope>
    <source>
        <strain evidence="8 9">9Alg 56</strain>
    </source>
</reference>
<dbReference type="GO" id="GO:0016020">
    <property type="term" value="C:membrane"/>
    <property type="evidence" value="ECO:0007669"/>
    <property type="project" value="UniProtKB-SubCell"/>
</dbReference>
<feature type="transmembrane region" description="Helical" evidence="6">
    <location>
        <begin position="154"/>
        <end position="173"/>
    </location>
</feature>
<feature type="transmembrane region" description="Helical" evidence="6">
    <location>
        <begin position="354"/>
        <end position="375"/>
    </location>
</feature>
<evidence type="ECO:0000256" key="2">
    <source>
        <dbReference type="ARBA" id="ARBA00022692"/>
    </source>
</evidence>
<keyword evidence="3 6" id="KW-1133">Transmembrane helix</keyword>
<name>A0A6P1T4J2_9RHOB</name>
<sequence>MTLAIRRSTIAVLATAVLLFAGNGATFRFPAANAAVWLSAYAAVLYWLARTPGPALRSLRAAWPLLLLPLLALASPLWSVNPPRSAAAAFQLLMTMLIAIRIAGLLGPRAIFTALFIAQSAGLALSLANAATNALPPAWEVHGPLLGIYVQKGWMGKAAFWWAFSATALGLWYRHLPLALAATALAAALALKAESVLALLAFAAIGLMLLFATARRLPPTLGPALPLGAATLALGLAAIANLTGGDLVSATLDGLGKSGTLTGRTVLWDIGLGAWSDSPLLGTGYGAFWSSATYAWEIAFVHATVDSGLAGFHNAYVEALVSLGLAGAVLFAVLIVATLQRLTRWYLATTSPDATIWLAACAAILLMGLMDDYFFRQHAPHLVLFAAAFLHADPARWRVRPPNRRNAGPSAAGTGPHRPPATRPAVP</sequence>
<feature type="region of interest" description="Disordered" evidence="5">
    <location>
        <begin position="400"/>
        <end position="427"/>
    </location>
</feature>
<dbReference type="RefSeq" id="WP_161862962.1">
    <property type="nucleotide sequence ID" value="NZ_CP046620.1"/>
</dbReference>
<dbReference type="KEGG" id="amaq:GO499_15150"/>
<feature type="transmembrane region" description="Helical" evidence="6">
    <location>
        <begin position="61"/>
        <end position="80"/>
    </location>
</feature>
<organism evidence="8 9">
    <name type="scientific">Algicella marina</name>
    <dbReference type="NCBI Taxonomy" id="2683284"/>
    <lineage>
        <taxon>Bacteria</taxon>
        <taxon>Pseudomonadati</taxon>
        <taxon>Pseudomonadota</taxon>
        <taxon>Alphaproteobacteria</taxon>
        <taxon>Rhodobacterales</taxon>
        <taxon>Paracoccaceae</taxon>
        <taxon>Algicella</taxon>
    </lineage>
</organism>
<dbReference type="PANTHER" id="PTHR37422:SF13">
    <property type="entry name" value="LIPOPOLYSACCHARIDE BIOSYNTHESIS PROTEIN PA4999-RELATED"/>
    <property type="match status" value="1"/>
</dbReference>
<keyword evidence="9" id="KW-1185">Reference proteome</keyword>
<evidence type="ECO:0000256" key="3">
    <source>
        <dbReference type="ARBA" id="ARBA00022989"/>
    </source>
</evidence>
<gene>
    <name evidence="8" type="ORF">GO499_15150</name>
</gene>
<evidence type="ECO:0000256" key="6">
    <source>
        <dbReference type="SAM" id="Phobius"/>
    </source>
</evidence>
<feature type="transmembrane region" description="Helical" evidence="6">
    <location>
        <begin position="34"/>
        <end position="49"/>
    </location>
</feature>
<feature type="transmembrane region" description="Helical" evidence="6">
    <location>
        <begin position="185"/>
        <end position="212"/>
    </location>
</feature>
<evidence type="ECO:0000313" key="9">
    <source>
        <dbReference type="Proteomes" id="UP000464495"/>
    </source>
</evidence>
<feature type="transmembrane region" description="Helical" evidence="6">
    <location>
        <begin position="224"/>
        <end position="242"/>
    </location>
</feature>
<feature type="transmembrane region" description="Helical" evidence="6">
    <location>
        <begin position="319"/>
        <end position="342"/>
    </location>
</feature>
<accession>A0A6P1T4J2</accession>
<dbReference type="EMBL" id="CP046620">
    <property type="protein sequence ID" value="QHQ36416.1"/>
    <property type="molecule type" value="Genomic_DNA"/>
</dbReference>
<evidence type="ECO:0000313" key="8">
    <source>
        <dbReference type="EMBL" id="QHQ36416.1"/>
    </source>
</evidence>
<feature type="domain" description="O-antigen ligase-related" evidence="7">
    <location>
        <begin position="182"/>
        <end position="332"/>
    </location>
</feature>
<dbReference type="InterPro" id="IPR007016">
    <property type="entry name" value="O-antigen_ligase-rel_domated"/>
</dbReference>